<organism evidence="2 3">
    <name type="scientific">Fertoeibacter niger</name>
    <dbReference type="NCBI Taxonomy" id="2656921"/>
    <lineage>
        <taxon>Bacteria</taxon>
        <taxon>Pseudomonadati</taxon>
        <taxon>Pseudomonadota</taxon>
        <taxon>Alphaproteobacteria</taxon>
        <taxon>Rhodobacterales</taxon>
        <taxon>Paracoccaceae</taxon>
        <taxon>Fertoeibacter</taxon>
    </lineage>
</organism>
<dbReference type="InterPro" id="IPR049804">
    <property type="entry name" value="Choice_anch_L"/>
</dbReference>
<keyword evidence="3" id="KW-1185">Reference proteome</keyword>
<evidence type="ECO:0000313" key="3">
    <source>
        <dbReference type="Proteomes" id="UP000484076"/>
    </source>
</evidence>
<evidence type="ECO:0000313" key="2">
    <source>
        <dbReference type="EMBL" id="NUB42810.1"/>
    </source>
</evidence>
<dbReference type="InterPro" id="IPR028992">
    <property type="entry name" value="Hedgehog/Intein_dom"/>
</dbReference>
<dbReference type="NCBIfam" id="NF038133">
    <property type="entry name" value="choice_anch_L"/>
    <property type="match status" value="1"/>
</dbReference>
<comment type="caution">
    <text evidence="2">The sequence shown here is derived from an EMBL/GenBank/DDBJ whole genome shotgun (WGS) entry which is preliminary data.</text>
</comment>
<gene>
    <name evidence="2" type="ORF">GEU84_000295</name>
</gene>
<dbReference type="Pfam" id="PF17963">
    <property type="entry name" value="Big_9"/>
    <property type="match status" value="1"/>
</dbReference>
<reference evidence="2" key="1">
    <citation type="submission" date="2020-05" db="EMBL/GenBank/DDBJ databases">
        <title>Fertoebacter nigrum gen. nov., sp. nov., a new member of the family Rhodobacteraceae.</title>
        <authorList>
            <person name="Szuroczki S."/>
            <person name="Abbaszade G."/>
            <person name="Buni D."/>
            <person name="Schumann P."/>
            <person name="Toth E."/>
        </authorList>
    </citation>
    <scope>NUCLEOTIDE SEQUENCE</scope>
    <source>
        <strain evidence="2">RG-N-1a</strain>
    </source>
</reference>
<dbReference type="Pfam" id="PF13403">
    <property type="entry name" value="Hint_2"/>
    <property type="match status" value="1"/>
</dbReference>
<sequence length="537" mass="55550">MAVAAKLAVDSSADAMQMADAMFGNGIAVQSASYIGAASAKGIYSNGDLVAPGLTPSDSGVILSTGKAADVTNAAGDANVSAGTTTNHYRQGDDDLSQVSGHETFDAAVFEATFIPEGSTLTMQVVFSSEEYLEFTNSGFNDAVGVWVNGVSATLTVGTGDITINNINDTSNANLYIDNPASAETHNTEMDGFTVTLTLKAPVVPGQVNTIKIGIADGGDAAYDSNLLIAGNSIQTALIAGDDAVSMTAGTTAQIDVLANDVSATGGTLTITHINGQAVAVGDTITLATGEQITLTATGFRLAIDAEEAGSNTFSYNVVDDLGNSDVAFVTVTTSVPCFAAGTLVATPTGPRPVERILVGDLVMTLDHGARPVRWIGKRRLSGNELAAMPALRPIRIARGALGAGRPLADLLLSPQHRVLVRSRIARRMFDADEVLVAAKQLLGMPGVTQDSGAQSVTYVHLLFDRHELVLSNGAATESLFTGAEAVKTIEPAALAEIFAIFPALRAPQPVRPFVQGKAARQLAARHQRNDVALQAL</sequence>
<dbReference type="EMBL" id="WHUT02000001">
    <property type="protein sequence ID" value="NUB42810.1"/>
    <property type="molecule type" value="Genomic_DNA"/>
</dbReference>
<accession>A0A8X8KMC1</accession>
<dbReference type="AlphaFoldDB" id="A0A8X8KMC1"/>
<dbReference type="InterPro" id="IPR036844">
    <property type="entry name" value="Hint_dom_sf"/>
</dbReference>
<dbReference type="Proteomes" id="UP000484076">
    <property type="component" value="Unassembled WGS sequence"/>
</dbReference>
<feature type="domain" description="Hedgehog/Intein (Hint)" evidence="1">
    <location>
        <begin position="337"/>
        <end position="483"/>
    </location>
</feature>
<dbReference type="SUPFAM" id="SSF51294">
    <property type="entry name" value="Hedgehog/intein (Hint) domain"/>
    <property type="match status" value="1"/>
</dbReference>
<evidence type="ECO:0000259" key="1">
    <source>
        <dbReference type="Pfam" id="PF13403"/>
    </source>
</evidence>
<proteinExistence type="predicted"/>
<name>A0A8X8KMC1_9RHOB</name>
<dbReference type="Gene3D" id="2.170.16.10">
    <property type="entry name" value="Hedgehog/Intein (Hint) domain"/>
    <property type="match status" value="1"/>
</dbReference>
<protein>
    <submittedName>
        <fullName evidence="2">Hint domain-containing protein</fullName>
    </submittedName>
</protein>
<dbReference type="RefSeq" id="WP_152823514.1">
    <property type="nucleotide sequence ID" value="NZ_WHUT02000001.1"/>
</dbReference>